<dbReference type="GO" id="GO:0051536">
    <property type="term" value="F:iron-sulfur cluster binding"/>
    <property type="evidence" value="ECO:0007669"/>
    <property type="project" value="UniProtKB-KW"/>
</dbReference>
<evidence type="ECO:0000256" key="7">
    <source>
        <dbReference type="ARBA" id="ARBA00023014"/>
    </source>
</evidence>
<proteinExistence type="inferred from homology"/>
<protein>
    <recommendedName>
        <fullName evidence="9">Aminotransferase class V domain-containing protein</fullName>
    </recommendedName>
</protein>
<dbReference type="PIRSF" id="PIRSF005572">
    <property type="entry name" value="NifS"/>
    <property type="match status" value="1"/>
</dbReference>
<evidence type="ECO:0000259" key="9">
    <source>
        <dbReference type="Pfam" id="PF00266"/>
    </source>
</evidence>
<evidence type="ECO:0000256" key="2">
    <source>
        <dbReference type="ARBA" id="ARBA00006490"/>
    </source>
</evidence>
<dbReference type="InterPro" id="IPR015424">
    <property type="entry name" value="PyrdxlP-dep_Trfase"/>
</dbReference>
<dbReference type="Gene3D" id="1.10.260.50">
    <property type="match status" value="1"/>
</dbReference>
<dbReference type="RefSeq" id="WP_162659990.1">
    <property type="nucleotide sequence ID" value="NZ_LR593887.1"/>
</dbReference>
<keyword evidence="5" id="KW-0663">Pyridoxal phosphate</keyword>
<evidence type="ECO:0000313" key="11">
    <source>
        <dbReference type="Proteomes" id="UP000464378"/>
    </source>
</evidence>
<evidence type="ECO:0000256" key="6">
    <source>
        <dbReference type="ARBA" id="ARBA00023004"/>
    </source>
</evidence>
<dbReference type="SUPFAM" id="SSF53383">
    <property type="entry name" value="PLP-dependent transferases"/>
    <property type="match status" value="1"/>
</dbReference>
<dbReference type="Proteomes" id="UP000464378">
    <property type="component" value="Chromosome"/>
</dbReference>
<dbReference type="GO" id="GO:0031071">
    <property type="term" value="F:cysteine desulfurase activity"/>
    <property type="evidence" value="ECO:0007669"/>
    <property type="project" value="UniProtKB-EC"/>
</dbReference>
<accession>A0A6C2YUE4</accession>
<dbReference type="InterPro" id="IPR000192">
    <property type="entry name" value="Aminotrans_V_dom"/>
</dbReference>
<dbReference type="Pfam" id="PF00266">
    <property type="entry name" value="Aminotran_5"/>
    <property type="match status" value="1"/>
</dbReference>
<dbReference type="EMBL" id="LR593887">
    <property type="protein sequence ID" value="VTS07312.1"/>
    <property type="molecule type" value="Genomic_DNA"/>
</dbReference>
<dbReference type="InterPro" id="IPR015421">
    <property type="entry name" value="PyrdxlP-dep_Trfase_major"/>
</dbReference>
<keyword evidence="6" id="KW-0408">Iron</keyword>
<comment type="similarity">
    <text evidence="2">Belongs to the class-V pyridoxal-phosphate-dependent aminotransferase family. NifS/IscS subfamily.</text>
</comment>
<organism evidence="10">
    <name type="scientific">Tuwongella immobilis</name>
    <dbReference type="NCBI Taxonomy" id="692036"/>
    <lineage>
        <taxon>Bacteria</taxon>
        <taxon>Pseudomonadati</taxon>
        <taxon>Planctomycetota</taxon>
        <taxon>Planctomycetia</taxon>
        <taxon>Gemmatales</taxon>
        <taxon>Gemmataceae</taxon>
        <taxon>Tuwongella</taxon>
    </lineage>
</organism>
<evidence type="ECO:0000256" key="8">
    <source>
        <dbReference type="ARBA" id="ARBA00050776"/>
    </source>
</evidence>
<keyword evidence="4" id="KW-0479">Metal-binding</keyword>
<dbReference type="GO" id="GO:0046872">
    <property type="term" value="F:metal ion binding"/>
    <property type="evidence" value="ECO:0007669"/>
    <property type="project" value="UniProtKB-KW"/>
</dbReference>
<evidence type="ECO:0000256" key="1">
    <source>
        <dbReference type="ARBA" id="ARBA00001933"/>
    </source>
</evidence>
<sequence length="388" mass="41725">METIYLDHHATTPMRPEVWDAMRPFACELFGNPASAHQVGRKARQALEDARELVATCLGASPDEVIFTSGATEANNLAILGLAGDSPGQILGSRIEHPCVVEPLLQLANRGWRVEWMTPGLDGVIPLEMILKRHLHADTRLIALMAVNHETGAIQPVRELGRNLPRGTRWHCDAAQAAGKFPIHFRQWGCTSLTISAHKFAGPKGVGALLLRAGQPLKPLTLGGHQQQGRRPGTESVALAVGLATALQLAVHEMESNRIQLCQLRRRLADGLAELGAIVQSPPMNSEPELIAGLSSPAVLNVAFPEFPADLLLMKLDLAGIACSTGSACASGSLRPSAVLEAMQLPVKQLRSSLRFSLAPSLTPHLIDEALFRIRKVIASLRQADADL</sequence>
<feature type="domain" description="Aminotransferase class V" evidence="9">
    <location>
        <begin position="4"/>
        <end position="363"/>
    </location>
</feature>
<evidence type="ECO:0000256" key="3">
    <source>
        <dbReference type="ARBA" id="ARBA00022679"/>
    </source>
</evidence>
<dbReference type="AlphaFoldDB" id="A0A6C2YUE4"/>
<dbReference type="InParanoid" id="A0A6C2YUE4"/>
<dbReference type="PANTHER" id="PTHR11601">
    <property type="entry name" value="CYSTEINE DESULFURYLASE FAMILY MEMBER"/>
    <property type="match status" value="1"/>
</dbReference>
<dbReference type="InterPro" id="IPR016454">
    <property type="entry name" value="Cysteine_dSase"/>
</dbReference>
<gene>
    <name evidence="10" type="ORF">GMBLW1_42160</name>
</gene>
<comment type="catalytic activity">
    <reaction evidence="8">
        <text>(sulfur carrier)-H + L-cysteine = (sulfur carrier)-SH + L-alanine</text>
        <dbReference type="Rhea" id="RHEA:43892"/>
        <dbReference type="Rhea" id="RHEA-COMP:14737"/>
        <dbReference type="Rhea" id="RHEA-COMP:14739"/>
        <dbReference type="ChEBI" id="CHEBI:29917"/>
        <dbReference type="ChEBI" id="CHEBI:35235"/>
        <dbReference type="ChEBI" id="CHEBI:57972"/>
        <dbReference type="ChEBI" id="CHEBI:64428"/>
        <dbReference type="EC" id="2.8.1.7"/>
    </reaction>
</comment>
<reference evidence="10" key="1">
    <citation type="submission" date="2019-04" db="EMBL/GenBank/DDBJ databases">
        <authorList>
            <consortium name="Science for Life Laboratories"/>
        </authorList>
    </citation>
    <scope>NUCLEOTIDE SEQUENCE</scope>
    <source>
        <strain evidence="10">MBLW1</strain>
    </source>
</reference>
<dbReference type="PANTHER" id="PTHR11601:SF34">
    <property type="entry name" value="CYSTEINE DESULFURASE"/>
    <property type="match status" value="1"/>
</dbReference>
<evidence type="ECO:0000313" key="10">
    <source>
        <dbReference type="EMBL" id="VIP04977.1"/>
    </source>
</evidence>
<dbReference type="KEGG" id="tim:GMBLW1_42160"/>
<dbReference type="Gene3D" id="3.40.640.10">
    <property type="entry name" value="Type I PLP-dependent aspartate aminotransferase-like (Major domain)"/>
    <property type="match status" value="1"/>
</dbReference>
<keyword evidence="11" id="KW-1185">Reference proteome</keyword>
<comment type="cofactor">
    <cofactor evidence="1">
        <name>pyridoxal 5'-phosphate</name>
        <dbReference type="ChEBI" id="CHEBI:597326"/>
    </cofactor>
</comment>
<keyword evidence="3" id="KW-0808">Transferase</keyword>
<keyword evidence="7" id="KW-0411">Iron-sulfur</keyword>
<evidence type="ECO:0000256" key="5">
    <source>
        <dbReference type="ARBA" id="ARBA00022898"/>
    </source>
</evidence>
<name>A0A6C2YUE4_9BACT</name>
<dbReference type="InterPro" id="IPR015422">
    <property type="entry name" value="PyrdxlP-dep_Trfase_small"/>
</dbReference>
<dbReference type="EMBL" id="LR586016">
    <property type="protein sequence ID" value="VIP04977.1"/>
    <property type="molecule type" value="Genomic_DNA"/>
</dbReference>
<evidence type="ECO:0000256" key="4">
    <source>
        <dbReference type="ARBA" id="ARBA00022723"/>
    </source>
</evidence>
<dbReference type="Gene3D" id="3.90.1150.10">
    <property type="entry name" value="Aspartate Aminotransferase, domain 1"/>
    <property type="match status" value="1"/>
</dbReference>